<keyword evidence="5" id="KW-1185">Reference proteome</keyword>
<dbReference type="NCBIfam" id="TIGR01614">
    <property type="entry name" value="PME_inhib"/>
    <property type="match status" value="1"/>
</dbReference>
<dbReference type="CDD" id="cd15799">
    <property type="entry name" value="PMEI-like_4"/>
    <property type="match status" value="1"/>
</dbReference>
<dbReference type="AlphaFoldDB" id="A0AAN8UN19"/>
<reference evidence="4 5" key="1">
    <citation type="submission" date="2023-12" db="EMBL/GenBank/DDBJ databases">
        <title>A high-quality genome assembly for Dillenia turbinata (Dilleniales).</title>
        <authorList>
            <person name="Chanderbali A."/>
        </authorList>
    </citation>
    <scope>NUCLEOTIDE SEQUENCE [LARGE SCALE GENOMIC DNA]</scope>
    <source>
        <strain evidence="4">LSX21</strain>
        <tissue evidence="4">Leaf</tissue>
    </source>
</reference>
<sequence>MSISMTQILLLVLLSITKGVFCNEPFDAIEMARTQLMNARTWFQRKTVQYTGLPSIQLNAALNDCDKLYDEADYRLNNVLAGADHDDARAWVSAALTNHRTCLDGLAQKGFPNPPQAQNLTTLLSDSLAIFSTYGHKNDKGQKQQNQKAQQLKGGEGQKQKERKLEQIAMEKMLNPRVSTAIWETLRVPPVKINILKI</sequence>
<dbReference type="Proteomes" id="UP001370490">
    <property type="component" value="Unassembled WGS sequence"/>
</dbReference>
<accession>A0AAN8UN19</accession>
<name>A0AAN8UN19_9MAGN</name>
<feature type="region of interest" description="Disordered" evidence="1">
    <location>
        <begin position="136"/>
        <end position="162"/>
    </location>
</feature>
<evidence type="ECO:0000256" key="1">
    <source>
        <dbReference type="SAM" id="MobiDB-lite"/>
    </source>
</evidence>
<evidence type="ECO:0000259" key="3">
    <source>
        <dbReference type="SMART" id="SM00856"/>
    </source>
</evidence>
<organism evidence="4 5">
    <name type="scientific">Dillenia turbinata</name>
    <dbReference type="NCBI Taxonomy" id="194707"/>
    <lineage>
        <taxon>Eukaryota</taxon>
        <taxon>Viridiplantae</taxon>
        <taxon>Streptophyta</taxon>
        <taxon>Embryophyta</taxon>
        <taxon>Tracheophyta</taxon>
        <taxon>Spermatophyta</taxon>
        <taxon>Magnoliopsida</taxon>
        <taxon>eudicotyledons</taxon>
        <taxon>Gunneridae</taxon>
        <taxon>Pentapetalae</taxon>
        <taxon>Dilleniales</taxon>
        <taxon>Dilleniaceae</taxon>
        <taxon>Dillenia</taxon>
    </lineage>
</organism>
<feature type="domain" description="Pectinesterase inhibitor" evidence="3">
    <location>
        <begin position="8"/>
        <end position="130"/>
    </location>
</feature>
<dbReference type="SUPFAM" id="SSF101148">
    <property type="entry name" value="Plant invertase/pectin methylesterase inhibitor"/>
    <property type="match status" value="1"/>
</dbReference>
<feature type="chain" id="PRO_5042881772" evidence="2">
    <location>
        <begin position="23"/>
        <end position="198"/>
    </location>
</feature>
<evidence type="ECO:0000313" key="5">
    <source>
        <dbReference type="Proteomes" id="UP001370490"/>
    </source>
</evidence>
<feature type="compositionally biased region" description="Low complexity" evidence="1">
    <location>
        <begin position="143"/>
        <end position="153"/>
    </location>
</feature>
<dbReference type="GO" id="GO:0004857">
    <property type="term" value="F:enzyme inhibitor activity"/>
    <property type="evidence" value="ECO:0007669"/>
    <property type="project" value="InterPro"/>
</dbReference>
<dbReference type="Gene3D" id="1.20.140.40">
    <property type="entry name" value="Invertase/pectin methylesterase inhibitor family protein"/>
    <property type="match status" value="1"/>
</dbReference>
<dbReference type="InterPro" id="IPR035513">
    <property type="entry name" value="Invertase/methylesterase_inhib"/>
</dbReference>
<comment type="caution">
    <text evidence="4">The sequence shown here is derived from an EMBL/GenBank/DDBJ whole genome shotgun (WGS) entry which is preliminary data.</text>
</comment>
<evidence type="ECO:0000313" key="4">
    <source>
        <dbReference type="EMBL" id="KAK6918560.1"/>
    </source>
</evidence>
<protein>
    <submittedName>
        <fullName evidence="4">Pectinesterase inhibitor domain</fullName>
    </submittedName>
</protein>
<proteinExistence type="predicted"/>
<dbReference type="InterPro" id="IPR006501">
    <property type="entry name" value="Pectinesterase_inhib_dom"/>
</dbReference>
<evidence type="ECO:0000256" key="2">
    <source>
        <dbReference type="SAM" id="SignalP"/>
    </source>
</evidence>
<dbReference type="EMBL" id="JBAMMX010000022">
    <property type="protein sequence ID" value="KAK6918560.1"/>
    <property type="molecule type" value="Genomic_DNA"/>
</dbReference>
<gene>
    <name evidence="4" type="ORF">RJ641_016982</name>
</gene>
<keyword evidence="2" id="KW-0732">Signal</keyword>
<feature type="signal peptide" evidence="2">
    <location>
        <begin position="1"/>
        <end position="22"/>
    </location>
</feature>
<dbReference type="SMART" id="SM00856">
    <property type="entry name" value="PMEI"/>
    <property type="match status" value="1"/>
</dbReference>
<dbReference type="Pfam" id="PF04043">
    <property type="entry name" value="PMEI"/>
    <property type="match status" value="1"/>
</dbReference>